<dbReference type="Pfam" id="PF00078">
    <property type="entry name" value="RVT_1"/>
    <property type="match status" value="1"/>
</dbReference>
<dbReference type="SUPFAM" id="SSF56672">
    <property type="entry name" value="DNA/RNA polymerases"/>
    <property type="match status" value="1"/>
</dbReference>
<dbReference type="InterPro" id="IPR043502">
    <property type="entry name" value="DNA/RNA_pol_sf"/>
</dbReference>
<dbReference type="InterPro" id="IPR036691">
    <property type="entry name" value="Endo/exonu/phosph_ase_sf"/>
</dbReference>
<dbReference type="CDD" id="cd09076">
    <property type="entry name" value="L1-EN"/>
    <property type="match status" value="1"/>
</dbReference>
<protein>
    <recommendedName>
        <fullName evidence="1">Reverse transcriptase domain-containing protein</fullName>
    </recommendedName>
</protein>
<dbReference type="InterPro" id="IPR000477">
    <property type="entry name" value="RT_dom"/>
</dbReference>
<dbReference type="PANTHER" id="PTHR47027">
    <property type="entry name" value="REVERSE TRANSCRIPTASE DOMAIN-CONTAINING PROTEIN"/>
    <property type="match status" value="1"/>
</dbReference>
<sequence length="991" mass="112658">MLDTVDSGRPERRSALIAHELRRLNIDIAVLSEVRFPDEGSLQELGAGYTLYWSGRPASERKLSGVGFMVKTSIASKMENLPTGHSDRIISKRLPLRRQQHVTFLSVYSPTLFAEPAEKDKFYTDLRNLLQRTPADDKVIILGDFSARVGRDSEAWQGVLGKHGVGSCNDNGRLLLEFCAEQQLSITNTIFQQKDSRKTTWMHPRSKHWHLIDYVLVRSDVLHTRVMPSAECHTDHRLVCCKLRLHFKPKPKKYAGPPKKKLDIASLQCDAVKANFQADLQCRLEDITDPTDSSPETLWDQLKTAIGKSSIAVLGFASKRNKDWFEENNEEIQALLSRKRVTHQAHLAQPSCNVKKSAFRLICSRLQRKLREIQNEWWNRLAQRTQLCADNGDYKGFYEALKAGYGPRHMVQSPMRSANGKKLHTDNTLILNRWSEHFRDLFSAERTVQEAAILQIPHLPVKVKLDEPPTIAETLKAIQQLKSGKAAGIDGIPPEIWKYGGPALHSKLHDLFVCCWEQGTLPKDFCDAVIVTLYKNKGEKSDCSNYRGITLLSIAGKILTRLLLNWLVPAIAEDLLPESQCSFRANRSTTDMVFVLRQLQEKCREQNRGLYITFVDLTKAFNTVSRQGMWQILERLGCPPKFLNMIMHEDQKGQVRLNTDLSVPFPILNGVKQGCVLAPTLFTIFFSMMLKQALQDFDDDDAVYIRYRPHTKTLDQLIRELLFADDAALLAHTERALQRITSCFTDAAQLFGLEVLHQPAPKEDHHPPHITIGETELKSWTTGLQKQTVPSGRIYKRVWHNKQLKQSTKISVYRATVLNTLLYGSDQLRLLERFHQRCLRTILGIHWSDYVTNTVSIEALLLRTQLRWAGHVSRMEDHRLPKIILYGELATGHRDRGAPKKRYKDCLKKSLNACHTDHRHSTIQRAATSFEETSGSGKRTVTPQLKTRHYPAPTVAEPACLRSASTAMSVPAKNVDFPPKIKSSIVPIAEI</sequence>
<organism evidence="2 3">
    <name type="scientific">Cirrhinus mrigala</name>
    <name type="common">Mrigala</name>
    <dbReference type="NCBI Taxonomy" id="683832"/>
    <lineage>
        <taxon>Eukaryota</taxon>
        <taxon>Metazoa</taxon>
        <taxon>Chordata</taxon>
        <taxon>Craniata</taxon>
        <taxon>Vertebrata</taxon>
        <taxon>Euteleostomi</taxon>
        <taxon>Actinopterygii</taxon>
        <taxon>Neopterygii</taxon>
        <taxon>Teleostei</taxon>
        <taxon>Ostariophysi</taxon>
        <taxon>Cypriniformes</taxon>
        <taxon>Cyprinidae</taxon>
        <taxon>Labeoninae</taxon>
        <taxon>Labeonini</taxon>
        <taxon>Cirrhinus</taxon>
    </lineage>
</organism>
<dbReference type="Pfam" id="PF03372">
    <property type="entry name" value="Exo_endo_phos"/>
    <property type="match status" value="1"/>
</dbReference>
<dbReference type="PANTHER" id="PTHR47027:SF20">
    <property type="entry name" value="REVERSE TRANSCRIPTASE-LIKE PROTEIN WITH RNA-DIRECTED DNA POLYMERASE DOMAIN"/>
    <property type="match status" value="1"/>
</dbReference>
<keyword evidence="3" id="KW-1185">Reference proteome</keyword>
<name>A0ABD0N497_CIRMR</name>
<dbReference type="InterPro" id="IPR005135">
    <property type="entry name" value="Endo/exonuclease/phosphatase"/>
</dbReference>
<gene>
    <name evidence="2" type="ORF">M9458_048210</name>
</gene>
<dbReference type="SUPFAM" id="SSF56219">
    <property type="entry name" value="DNase I-like"/>
    <property type="match status" value="1"/>
</dbReference>
<evidence type="ECO:0000313" key="2">
    <source>
        <dbReference type="EMBL" id="KAL0156964.1"/>
    </source>
</evidence>
<dbReference type="Proteomes" id="UP001529510">
    <property type="component" value="Unassembled WGS sequence"/>
</dbReference>
<accession>A0ABD0N497</accession>
<evidence type="ECO:0000313" key="3">
    <source>
        <dbReference type="Proteomes" id="UP001529510"/>
    </source>
</evidence>
<feature type="domain" description="Reverse transcriptase" evidence="1">
    <location>
        <begin position="514"/>
        <end position="776"/>
    </location>
</feature>
<dbReference type="AlphaFoldDB" id="A0ABD0N497"/>
<dbReference type="EMBL" id="JAMKFB020000024">
    <property type="protein sequence ID" value="KAL0156964.1"/>
    <property type="molecule type" value="Genomic_DNA"/>
</dbReference>
<dbReference type="CDD" id="cd01650">
    <property type="entry name" value="RT_nLTR_like"/>
    <property type="match status" value="1"/>
</dbReference>
<proteinExistence type="predicted"/>
<reference evidence="2 3" key="1">
    <citation type="submission" date="2024-05" db="EMBL/GenBank/DDBJ databases">
        <title>Genome sequencing and assembly of Indian major carp, Cirrhinus mrigala (Hamilton, 1822).</title>
        <authorList>
            <person name="Mohindra V."/>
            <person name="Chowdhury L.M."/>
            <person name="Lal K."/>
            <person name="Jena J.K."/>
        </authorList>
    </citation>
    <scope>NUCLEOTIDE SEQUENCE [LARGE SCALE GENOMIC DNA]</scope>
    <source>
        <strain evidence="2">CM1030</strain>
        <tissue evidence="2">Blood</tissue>
    </source>
</reference>
<comment type="caution">
    <text evidence="2">The sequence shown here is derived from an EMBL/GenBank/DDBJ whole genome shotgun (WGS) entry which is preliminary data.</text>
</comment>
<dbReference type="Gene3D" id="3.60.10.10">
    <property type="entry name" value="Endonuclease/exonuclease/phosphatase"/>
    <property type="match status" value="1"/>
</dbReference>
<evidence type="ECO:0000259" key="1">
    <source>
        <dbReference type="PROSITE" id="PS50878"/>
    </source>
</evidence>
<dbReference type="PROSITE" id="PS50878">
    <property type="entry name" value="RT_POL"/>
    <property type="match status" value="1"/>
</dbReference>